<keyword evidence="6 8" id="KW-0012">Acyltransferase</keyword>
<dbReference type="InterPro" id="IPR016181">
    <property type="entry name" value="Acyl_CoA_acyltransferase"/>
</dbReference>
<evidence type="ECO:0000256" key="7">
    <source>
        <dbReference type="ARBA" id="ARBA00048372"/>
    </source>
</evidence>
<dbReference type="PANTHER" id="PTHR30602:SF12">
    <property type="entry name" value="AMINO-ACID ACETYLTRANSFERASE NAGS1, CHLOROPLASTIC-RELATED"/>
    <property type="match status" value="1"/>
</dbReference>
<gene>
    <name evidence="8" type="primary">argA</name>
    <name evidence="10" type="ORF">HPTL_1680</name>
</gene>
<name>A0A2Z6E010_HYDTE</name>
<keyword evidence="4 8" id="KW-0028">Amino-acid biosynthesis</keyword>
<feature type="domain" description="N-acetyltransferase" evidence="9">
    <location>
        <begin position="318"/>
        <end position="457"/>
    </location>
</feature>
<dbReference type="PANTHER" id="PTHR30602">
    <property type="entry name" value="AMINO-ACID ACETYLTRANSFERASE"/>
    <property type="match status" value="1"/>
</dbReference>
<comment type="similarity">
    <text evidence="2 8">Belongs to the acetyltransferase family. ArgA subfamily.</text>
</comment>
<keyword evidence="11" id="KW-1185">Reference proteome</keyword>
<evidence type="ECO:0000313" key="10">
    <source>
        <dbReference type="EMBL" id="BBD77938.1"/>
    </source>
</evidence>
<dbReference type="InterPro" id="IPR036393">
    <property type="entry name" value="AceGlu_kinase-like_sf"/>
</dbReference>
<evidence type="ECO:0000256" key="4">
    <source>
        <dbReference type="ARBA" id="ARBA00022605"/>
    </source>
</evidence>
<sequence>MKASGAARKQGTETPEAMVPIALEDSKAVAQFVAWLRHSAPYIHAFGGKTFVVAFDGEVAQGERMQRLAYDCNLLAALGIRLVLVHGARPQIDAEMARRGLTPQFHRGMRVTDAEALECVKAAQMVTRLEIEAKLSQGLPNTPMAGSFMRITGGNYLVARPLGVIEGVDYLYTGAVRKVIADEIEADLEQENVVLISPIAASPSGEIFNLSMEEVAAEVAVALHAEKLIFLCDAPGIPTPEGEGVMASVTVTEAQQRLDEAGATFSEDLRAYLPYAIDAVRRGVRRAHLIARDLDGAILLECFTHSGVGTMITRNPVFRYRDATSEDVPALIALIAPMEADGTLVRRNRELLEQEITRFILVEHDGVVVGSAALYPFSEERAGELACLAVAPEYRRAGIGEELLRRIEARARAAGLEKLYVLTTRTAHWFLERGFVEVSVDALPKQKRELYNYQRRSKVFVKTLTQ</sequence>
<dbReference type="AlphaFoldDB" id="A0A2Z6E010"/>
<comment type="catalytic activity">
    <reaction evidence="7 8">
        <text>L-glutamate + acetyl-CoA = N-acetyl-L-glutamate + CoA + H(+)</text>
        <dbReference type="Rhea" id="RHEA:24292"/>
        <dbReference type="ChEBI" id="CHEBI:15378"/>
        <dbReference type="ChEBI" id="CHEBI:29985"/>
        <dbReference type="ChEBI" id="CHEBI:44337"/>
        <dbReference type="ChEBI" id="CHEBI:57287"/>
        <dbReference type="ChEBI" id="CHEBI:57288"/>
        <dbReference type="EC" id="2.3.1.1"/>
    </reaction>
</comment>
<accession>A0A2Z6E010</accession>
<dbReference type="HAMAP" id="MF_01105">
    <property type="entry name" value="N_acetyl_glu_synth"/>
    <property type="match status" value="1"/>
</dbReference>
<dbReference type="InterPro" id="IPR000182">
    <property type="entry name" value="GNAT_dom"/>
</dbReference>
<dbReference type="NCBIfam" id="TIGR01890">
    <property type="entry name" value="N-Ac-Glu-synth"/>
    <property type="match status" value="1"/>
</dbReference>
<evidence type="ECO:0000259" key="9">
    <source>
        <dbReference type="PROSITE" id="PS51186"/>
    </source>
</evidence>
<comment type="miscellaneous">
    <text evidence="8">In bacteria which possess the bifunctional enzyme ornithine acetyltransferase/N-acetylglutamate synthase (ArgJ), ArgA fulfills an anaplerotic role.</text>
</comment>
<proteinExistence type="inferred from homology"/>
<dbReference type="InterPro" id="IPR010167">
    <property type="entry name" value="NH2A_AcTrfase"/>
</dbReference>
<dbReference type="EMBL" id="AP018558">
    <property type="protein sequence ID" value="BBD77938.1"/>
    <property type="molecule type" value="Genomic_DNA"/>
</dbReference>
<comment type="pathway">
    <text evidence="1 8">Amino-acid biosynthesis; L-arginine biosynthesis; N(2)-acetyl-L-ornithine from L-glutamate: step 1/4.</text>
</comment>
<dbReference type="Proteomes" id="UP000262004">
    <property type="component" value="Chromosome"/>
</dbReference>
<dbReference type="PROSITE" id="PS51186">
    <property type="entry name" value="GNAT"/>
    <property type="match status" value="1"/>
</dbReference>
<comment type="subcellular location">
    <subcellularLocation>
        <location evidence="8">Cytoplasm</location>
    </subcellularLocation>
</comment>
<dbReference type="Pfam" id="PF00696">
    <property type="entry name" value="AA_kinase"/>
    <property type="match status" value="1"/>
</dbReference>
<dbReference type="NCBIfam" id="NF003641">
    <property type="entry name" value="PRK05279.1"/>
    <property type="match status" value="1"/>
</dbReference>
<dbReference type="GO" id="GO:0006526">
    <property type="term" value="P:L-arginine biosynthetic process"/>
    <property type="evidence" value="ECO:0007669"/>
    <property type="project" value="UniProtKB-UniRule"/>
</dbReference>
<evidence type="ECO:0000256" key="6">
    <source>
        <dbReference type="ARBA" id="ARBA00023315"/>
    </source>
</evidence>
<dbReference type="CDD" id="cd04237">
    <property type="entry name" value="AAK_NAGS-ABP"/>
    <property type="match status" value="1"/>
</dbReference>
<dbReference type="Gene3D" id="3.40.1160.10">
    <property type="entry name" value="Acetylglutamate kinase-like"/>
    <property type="match status" value="1"/>
</dbReference>
<evidence type="ECO:0000256" key="1">
    <source>
        <dbReference type="ARBA" id="ARBA00004925"/>
    </source>
</evidence>
<dbReference type="InterPro" id="IPR001048">
    <property type="entry name" value="Asp/Glu/Uridylate_kinase"/>
</dbReference>
<keyword evidence="8" id="KW-0963">Cytoplasm</keyword>
<dbReference type="Pfam" id="PF00583">
    <property type="entry name" value="Acetyltransf_1"/>
    <property type="match status" value="1"/>
</dbReference>
<keyword evidence="5 8" id="KW-0808">Transferase</keyword>
<organism evidence="10 11">
    <name type="scientific">Hydrogenophilus thermoluteolus</name>
    <name type="common">Pseudomonas hydrogenothermophila</name>
    <dbReference type="NCBI Taxonomy" id="297"/>
    <lineage>
        <taxon>Bacteria</taxon>
        <taxon>Pseudomonadati</taxon>
        <taxon>Pseudomonadota</taxon>
        <taxon>Hydrogenophilia</taxon>
        <taxon>Hydrogenophilales</taxon>
        <taxon>Hydrogenophilaceae</taxon>
        <taxon>Hydrogenophilus</taxon>
    </lineage>
</organism>
<evidence type="ECO:0000256" key="5">
    <source>
        <dbReference type="ARBA" id="ARBA00022679"/>
    </source>
</evidence>
<dbReference type="SUPFAM" id="SSF53633">
    <property type="entry name" value="Carbamate kinase-like"/>
    <property type="match status" value="1"/>
</dbReference>
<evidence type="ECO:0000256" key="2">
    <source>
        <dbReference type="ARBA" id="ARBA00009145"/>
    </source>
</evidence>
<dbReference type="KEGG" id="htl:HPTL_1680"/>
<dbReference type="InterPro" id="IPR033719">
    <property type="entry name" value="NAGS_kin"/>
</dbReference>
<dbReference type="EC" id="2.3.1.1" evidence="8"/>
<keyword evidence="3 8" id="KW-0055">Arginine biosynthesis</keyword>
<dbReference type="PIRSF" id="PIRSF000423">
    <property type="entry name" value="ArgA"/>
    <property type="match status" value="1"/>
</dbReference>
<dbReference type="UniPathway" id="UPA00068">
    <property type="reaction ID" value="UER00106"/>
</dbReference>
<evidence type="ECO:0000313" key="11">
    <source>
        <dbReference type="Proteomes" id="UP000262004"/>
    </source>
</evidence>
<dbReference type="GO" id="GO:0005737">
    <property type="term" value="C:cytoplasm"/>
    <property type="evidence" value="ECO:0007669"/>
    <property type="project" value="UniProtKB-SubCell"/>
</dbReference>
<evidence type="ECO:0000256" key="8">
    <source>
        <dbReference type="HAMAP-Rule" id="MF_01105"/>
    </source>
</evidence>
<dbReference type="GO" id="GO:0004042">
    <property type="term" value="F:L-glutamate N-acetyltransferase activity"/>
    <property type="evidence" value="ECO:0007669"/>
    <property type="project" value="UniProtKB-UniRule"/>
</dbReference>
<dbReference type="SUPFAM" id="SSF55729">
    <property type="entry name" value="Acyl-CoA N-acyltransferases (Nat)"/>
    <property type="match status" value="1"/>
</dbReference>
<dbReference type="CDD" id="cd04301">
    <property type="entry name" value="NAT_SF"/>
    <property type="match status" value="1"/>
</dbReference>
<evidence type="ECO:0000256" key="3">
    <source>
        <dbReference type="ARBA" id="ARBA00022571"/>
    </source>
</evidence>
<dbReference type="Gene3D" id="3.40.630.30">
    <property type="match status" value="1"/>
</dbReference>
<protein>
    <recommendedName>
        <fullName evidence="8">Amino-acid acetyltransferase</fullName>
        <ecNumber evidence="8">2.3.1.1</ecNumber>
    </recommendedName>
    <alternativeName>
        <fullName evidence="8">N-acetylglutamate synthase</fullName>
        <shortName evidence="8">AGS</shortName>
        <shortName evidence="8">NAGS</shortName>
    </alternativeName>
</protein>
<reference evidence="10 11" key="1">
    <citation type="submission" date="2018-04" db="EMBL/GenBank/DDBJ databases">
        <title>Complete genome sequence of Hydrogenophilus thermoluteolus TH-1.</title>
        <authorList>
            <person name="Arai H."/>
        </authorList>
    </citation>
    <scope>NUCLEOTIDE SEQUENCE [LARGE SCALE GENOMIC DNA]</scope>
    <source>
        <strain evidence="10 11">TH-1</strain>
    </source>
</reference>